<dbReference type="OrthoDB" id="5317164at2"/>
<reference evidence="2 4" key="1">
    <citation type="submission" date="2014-08" db="EMBL/GenBank/DDBJ databases">
        <title>Complete genome sequence of Corynebacterium flavescens OJ8(T)(=DSM 20296(T)), isolated from cheese.</title>
        <authorList>
            <person name="Ruckert C."/>
            <person name="Albersmeier A."/>
            <person name="Winkler A."/>
            <person name="Kalinowski J."/>
        </authorList>
    </citation>
    <scope>NUCLEOTIDE SEQUENCE [LARGE SCALE GENOMIC DNA]</scope>
    <source>
        <strain evidence="2 4">OJ8</strain>
    </source>
</reference>
<dbReference type="Proteomes" id="UP000185479">
    <property type="component" value="Chromosome"/>
</dbReference>
<feature type="transmembrane region" description="Helical" evidence="1">
    <location>
        <begin position="75"/>
        <end position="93"/>
    </location>
</feature>
<dbReference type="Gene3D" id="1.20.1250.20">
    <property type="entry name" value="MFS general substrate transporter like domains"/>
    <property type="match status" value="1"/>
</dbReference>
<keyword evidence="1" id="KW-0472">Membrane</keyword>
<dbReference type="PANTHER" id="PTHR23523:SF2">
    <property type="entry name" value="2-NITROIMIDAZOLE TRANSPORTER"/>
    <property type="match status" value="1"/>
</dbReference>
<dbReference type="InterPro" id="IPR036259">
    <property type="entry name" value="MFS_trans_sf"/>
</dbReference>
<dbReference type="InterPro" id="IPR011701">
    <property type="entry name" value="MFS"/>
</dbReference>
<sequence length="397" mass="41288">MGKSRNPLAFFLILLVVGISSLNLRAGIASVAPVLAQIRENFGISPATVGVLTALPGIVFAIMGWCAVPIARRSGLSLTVFVGGIAMLIGLALRPWTGSFAGFLALTLLLVSGMAVANIVLPAWIKQHGRVSQMVVLMTLYTSVLGLSSALGPLSAVVMPTWRGSLAVWAIPVGIALLVWLAVLPRTWGDIPHAPLGDAGPSVPIIKSPTAVAMLLFFGLQSTMAYVQMGWLPQMLMDKGVSQSTASLALALIGALNIVGGILMPWLIERLNNLRPVPIFLALCTASGWGGMLVDAAGAPLLWAGLMGVGGMCFPLAIALLAARTRTAVMTARLSGFVQPGGYVLAGVVPLVLGALNSWSGNWTVPLVVLIILSFAMLGASLGATRSVFIDDELNGR</sequence>
<feature type="transmembrane region" description="Helical" evidence="1">
    <location>
        <begin position="277"/>
        <end position="294"/>
    </location>
</feature>
<name>A0A1L7CL00_CORFL</name>
<feature type="transmembrane region" description="Helical" evidence="1">
    <location>
        <begin position="135"/>
        <end position="154"/>
    </location>
</feature>
<dbReference type="Proteomes" id="UP000315353">
    <property type="component" value="Unassembled WGS sequence"/>
</dbReference>
<dbReference type="AlphaFoldDB" id="A0A1L7CL00"/>
<keyword evidence="1" id="KW-1133">Transmembrane helix</keyword>
<protein>
    <submittedName>
        <fullName evidence="2">Cyanate permease</fullName>
    </submittedName>
    <submittedName>
        <fullName evidence="3">MFS transporter</fullName>
    </submittedName>
</protein>
<keyword evidence="4" id="KW-1185">Reference proteome</keyword>
<feature type="transmembrane region" description="Helical" evidence="1">
    <location>
        <begin position="205"/>
        <end position="227"/>
    </location>
</feature>
<evidence type="ECO:0000256" key="1">
    <source>
        <dbReference type="SAM" id="Phobius"/>
    </source>
</evidence>
<proteinExistence type="predicted"/>
<feature type="transmembrane region" description="Helical" evidence="1">
    <location>
        <begin position="300"/>
        <end position="322"/>
    </location>
</feature>
<dbReference type="GO" id="GO:0022857">
    <property type="term" value="F:transmembrane transporter activity"/>
    <property type="evidence" value="ECO:0007669"/>
    <property type="project" value="InterPro"/>
</dbReference>
<feature type="transmembrane region" description="Helical" evidence="1">
    <location>
        <begin position="166"/>
        <end position="184"/>
    </location>
</feature>
<dbReference type="KEGG" id="cfc:CFLV_04270"/>
<feature type="transmembrane region" description="Helical" evidence="1">
    <location>
        <begin position="363"/>
        <end position="384"/>
    </location>
</feature>
<accession>A0A1L7CL00</accession>
<evidence type="ECO:0000313" key="5">
    <source>
        <dbReference type="Proteomes" id="UP000315353"/>
    </source>
</evidence>
<dbReference type="InterPro" id="IPR052524">
    <property type="entry name" value="MFS_Cyanate_Porter"/>
</dbReference>
<dbReference type="GeneID" id="82879929"/>
<gene>
    <name evidence="3" type="ORF">CFL01nite_11200</name>
    <name evidence="2" type="ORF">CFLV_04270</name>
</gene>
<dbReference type="EMBL" id="BJNB01000014">
    <property type="protein sequence ID" value="GEB97625.1"/>
    <property type="molecule type" value="Genomic_DNA"/>
</dbReference>
<feature type="transmembrane region" description="Helical" evidence="1">
    <location>
        <begin position="46"/>
        <end position="68"/>
    </location>
</feature>
<evidence type="ECO:0000313" key="3">
    <source>
        <dbReference type="EMBL" id="GEB97625.1"/>
    </source>
</evidence>
<dbReference type="Pfam" id="PF07690">
    <property type="entry name" value="MFS_1"/>
    <property type="match status" value="1"/>
</dbReference>
<dbReference type="EMBL" id="CP009246">
    <property type="protein sequence ID" value="APT86475.1"/>
    <property type="molecule type" value="Genomic_DNA"/>
</dbReference>
<feature type="transmembrane region" description="Helical" evidence="1">
    <location>
        <begin position="247"/>
        <end position="268"/>
    </location>
</feature>
<dbReference type="RefSeq" id="WP_075729470.1">
    <property type="nucleotide sequence ID" value="NZ_BJNB01000014.1"/>
</dbReference>
<dbReference type="SUPFAM" id="SSF103473">
    <property type="entry name" value="MFS general substrate transporter"/>
    <property type="match status" value="1"/>
</dbReference>
<organism evidence="2 4">
    <name type="scientific">Corynebacterium flavescens</name>
    <dbReference type="NCBI Taxonomy" id="28028"/>
    <lineage>
        <taxon>Bacteria</taxon>
        <taxon>Bacillati</taxon>
        <taxon>Actinomycetota</taxon>
        <taxon>Actinomycetes</taxon>
        <taxon>Mycobacteriales</taxon>
        <taxon>Corynebacteriaceae</taxon>
        <taxon>Corynebacterium</taxon>
    </lineage>
</organism>
<feature type="transmembrane region" description="Helical" evidence="1">
    <location>
        <begin position="334"/>
        <end position="357"/>
    </location>
</feature>
<reference evidence="3 5" key="2">
    <citation type="submission" date="2019-06" db="EMBL/GenBank/DDBJ databases">
        <title>Whole genome shotgun sequence of Corynebacterium flavescens NBRC 14136.</title>
        <authorList>
            <person name="Hosoyama A."/>
            <person name="Uohara A."/>
            <person name="Ohji S."/>
            <person name="Ichikawa N."/>
        </authorList>
    </citation>
    <scope>NUCLEOTIDE SEQUENCE [LARGE SCALE GENOMIC DNA]</scope>
    <source>
        <strain evidence="3 5">NBRC 14136</strain>
    </source>
</reference>
<evidence type="ECO:0000313" key="2">
    <source>
        <dbReference type="EMBL" id="APT86475.1"/>
    </source>
</evidence>
<dbReference type="STRING" id="28028.CFLV_04270"/>
<keyword evidence="1" id="KW-0812">Transmembrane</keyword>
<evidence type="ECO:0000313" key="4">
    <source>
        <dbReference type="Proteomes" id="UP000185479"/>
    </source>
</evidence>
<feature type="transmembrane region" description="Helical" evidence="1">
    <location>
        <begin position="99"/>
        <end position="123"/>
    </location>
</feature>
<dbReference type="PANTHER" id="PTHR23523">
    <property type="match status" value="1"/>
</dbReference>